<dbReference type="RefSeq" id="WP_143856083.1">
    <property type="nucleotide sequence ID" value="NZ_CP041730.1"/>
</dbReference>
<dbReference type="Proteomes" id="UP000317550">
    <property type="component" value="Chromosome"/>
</dbReference>
<keyword evidence="3" id="KW-1185">Reference proteome</keyword>
<reference evidence="3" key="1">
    <citation type="submission" date="2019-07" db="EMBL/GenBank/DDBJ databases">
        <title>Chitinimonas sp. nov., isolated from Ny-Alesund, arctica soil.</title>
        <authorList>
            <person name="Xu Q."/>
            <person name="Peng F."/>
        </authorList>
    </citation>
    <scope>NUCLEOTIDE SEQUENCE [LARGE SCALE GENOMIC DNA]</scope>
    <source>
        <strain evidence="3">R3-44</strain>
    </source>
</reference>
<proteinExistence type="predicted"/>
<dbReference type="AlphaFoldDB" id="A0A516SAT0"/>
<evidence type="ECO:0000256" key="1">
    <source>
        <dbReference type="SAM" id="MobiDB-lite"/>
    </source>
</evidence>
<evidence type="ECO:0000313" key="2">
    <source>
        <dbReference type="EMBL" id="QDQ25158.1"/>
    </source>
</evidence>
<name>A0A516SAT0_9NEIS</name>
<feature type="region of interest" description="Disordered" evidence="1">
    <location>
        <begin position="1"/>
        <end position="25"/>
    </location>
</feature>
<dbReference type="KEGG" id="cari:FNU76_01615"/>
<dbReference type="EMBL" id="CP041730">
    <property type="protein sequence ID" value="QDQ25158.1"/>
    <property type="molecule type" value="Genomic_DNA"/>
</dbReference>
<protein>
    <submittedName>
        <fullName evidence="2">Uncharacterized protein</fullName>
    </submittedName>
</protein>
<sequence>MANPLIGNSAHNALTGGGNDRSTVARSDNSYVFNRGDGQESEATEWFKSWQPILSESPSAPSGC</sequence>
<evidence type="ECO:0000313" key="3">
    <source>
        <dbReference type="Proteomes" id="UP000317550"/>
    </source>
</evidence>
<organism evidence="2 3">
    <name type="scientific">Chitinimonas arctica</name>
    <dbReference type="NCBI Taxonomy" id="2594795"/>
    <lineage>
        <taxon>Bacteria</taxon>
        <taxon>Pseudomonadati</taxon>
        <taxon>Pseudomonadota</taxon>
        <taxon>Betaproteobacteria</taxon>
        <taxon>Neisseriales</taxon>
        <taxon>Chitinibacteraceae</taxon>
        <taxon>Chitinimonas</taxon>
    </lineage>
</organism>
<gene>
    <name evidence="2" type="ORF">FNU76_01615</name>
</gene>
<accession>A0A516SAT0</accession>